<name>A0A165ACM1_9CRUS</name>
<protein>
    <submittedName>
        <fullName evidence="1">Uncharacterized protein</fullName>
    </submittedName>
</protein>
<comment type="caution">
    <text evidence="1">The sequence shown here is derived from an EMBL/GenBank/DDBJ whole genome shotgun (WGS) entry which is preliminary data.</text>
</comment>
<evidence type="ECO:0000313" key="2">
    <source>
        <dbReference type="Proteomes" id="UP000076858"/>
    </source>
</evidence>
<evidence type="ECO:0000313" key="1">
    <source>
        <dbReference type="EMBL" id="KZS17457.1"/>
    </source>
</evidence>
<sequence>MKVKGKEAAAIDVLEVNPDLDETRTLRSGEWHCLRSCWEKEVIKEILRLLYLPTCSTVARK</sequence>
<accession>A0A165ACM1</accession>
<dbReference type="EMBL" id="LRGB01000626">
    <property type="protein sequence ID" value="KZS17457.1"/>
    <property type="molecule type" value="Genomic_DNA"/>
</dbReference>
<gene>
    <name evidence="1" type="ORF">APZ42_016339</name>
</gene>
<proteinExistence type="predicted"/>
<reference evidence="1 2" key="1">
    <citation type="submission" date="2016-03" db="EMBL/GenBank/DDBJ databases">
        <title>EvidentialGene: Evidence-directed Construction of Genes on Genomes.</title>
        <authorList>
            <person name="Gilbert D.G."/>
            <person name="Choi J.-H."/>
            <person name="Mockaitis K."/>
            <person name="Colbourne J."/>
            <person name="Pfrender M."/>
        </authorList>
    </citation>
    <scope>NUCLEOTIDE SEQUENCE [LARGE SCALE GENOMIC DNA]</scope>
    <source>
        <strain evidence="1 2">Xinb3</strain>
        <tissue evidence="1">Complete organism</tissue>
    </source>
</reference>
<dbReference type="AlphaFoldDB" id="A0A165ACM1"/>
<dbReference type="Proteomes" id="UP000076858">
    <property type="component" value="Unassembled WGS sequence"/>
</dbReference>
<keyword evidence="2" id="KW-1185">Reference proteome</keyword>
<organism evidence="1 2">
    <name type="scientific">Daphnia magna</name>
    <dbReference type="NCBI Taxonomy" id="35525"/>
    <lineage>
        <taxon>Eukaryota</taxon>
        <taxon>Metazoa</taxon>
        <taxon>Ecdysozoa</taxon>
        <taxon>Arthropoda</taxon>
        <taxon>Crustacea</taxon>
        <taxon>Branchiopoda</taxon>
        <taxon>Diplostraca</taxon>
        <taxon>Cladocera</taxon>
        <taxon>Anomopoda</taxon>
        <taxon>Daphniidae</taxon>
        <taxon>Daphnia</taxon>
    </lineage>
</organism>